<reference evidence="3 4" key="1">
    <citation type="submission" date="2019-04" db="EMBL/GenBank/DDBJ databases">
        <title>Friends and foes A comparative genomics study of 23 Aspergillus species from section Flavi.</title>
        <authorList>
            <consortium name="DOE Joint Genome Institute"/>
            <person name="Kjaerbolling I."/>
            <person name="Vesth T."/>
            <person name="Frisvad J.C."/>
            <person name="Nybo J.L."/>
            <person name="Theobald S."/>
            <person name="Kildgaard S."/>
            <person name="Isbrandt T."/>
            <person name="Kuo A."/>
            <person name="Sato A."/>
            <person name="Lyhne E.K."/>
            <person name="Kogle M.E."/>
            <person name="Wiebenga A."/>
            <person name="Kun R.S."/>
            <person name="Lubbers R.J."/>
            <person name="Makela M.R."/>
            <person name="Barry K."/>
            <person name="Chovatia M."/>
            <person name="Clum A."/>
            <person name="Daum C."/>
            <person name="Haridas S."/>
            <person name="He G."/>
            <person name="LaButti K."/>
            <person name="Lipzen A."/>
            <person name="Mondo S."/>
            <person name="Riley R."/>
            <person name="Salamov A."/>
            <person name="Simmons B.A."/>
            <person name="Magnuson J.K."/>
            <person name="Henrissat B."/>
            <person name="Mortensen U.H."/>
            <person name="Larsen T.O."/>
            <person name="Devries R.P."/>
            <person name="Grigoriev I.V."/>
            <person name="Machida M."/>
            <person name="Baker S.E."/>
            <person name="Andersen M.R."/>
        </authorList>
    </citation>
    <scope>NUCLEOTIDE SEQUENCE [LARGE SCALE GENOMIC DNA]</scope>
    <source>
        <strain evidence="3 4">CBS 151.66</strain>
    </source>
</reference>
<dbReference type="EMBL" id="ML732278">
    <property type="protein sequence ID" value="KAB8071254.1"/>
    <property type="molecule type" value="Genomic_DNA"/>
</dbReference>
<keyword evidence="2" id="KW-1133">Transmembrane helix</keyword>
<evidence type="ECO:0000313" key="4">
    <source>
        <dbReference type="Proteomes" id="UP000326565"/>
    </source>
</evidence>
<feature type="compositionally biased region" description="Basic and acidic residues" evidence="1">
    <location>
        <begin position="102"/>
        <end position="111"/>
    </location>
</feature>
<evidence type="ECO:0000313" key="3">
    <source>
        <dbReference type="EMBL" id="KAB8071254.1"/>
    </source>
</evidence>
<keyword evidence="4" id="KW-1185">Reference proteome</keyword>
<keyword evidence="2" id="KW-0472">Membrane</keyword>
<feature type="region of interest" description="Disordered" evidence="1">
    <location>
        <begin position="86"/>
        <end position="111"/>
    </location>
</feature>
<accession>A0A5N5WVN2</accession>
<proteinExistence type="predicted"/>
<gene>
    <name evidence="3" type="ORF">BDV29DRAFT_179604</name>
</gene>
<name>A0A5N5WVN2_9EURO</name>
<dbReference type="Proteomes" id="UP000326565">
    <property type="component" value="Unassembled WGS sequence"/>
</dbReference>
<sequence length="111" mass="12524">MPIGDESLVQEMMLKDFDETHTNSAHQQLDGAHGYLLIASSTPIHNSPQRNSSQSWCPSRAAACILVVLILIFALLRVSKASKHERQRKAVRITEEPSEYLATKDEKRHMI</sequence>
<protein>
    <submittedName>
        <fullName evidence="3">Uncharacterized protein</fullName>
    </submittedName>
</protein>
<keyword evidence="2" id="KW-0812">Transmembrane</keyword>
<feature type="transmembrane region" description="Helical" evidence="2">
    <location>
        <begin position="60"/>
        <end position="79"/>
    </location>
</feature>
<organism evidence="3 4">
    <name type="scientific">Aspergillus leporis</name>
    <dbReference type="NCBI Taxonomy" id="41062"/>
    <lineage>
        <taxon>Eukaryota</taxon>
        <taxon>Fungi</taxon>
        <taxon>Dikarya</taxon>
        <taxon>Ascomycota</taxon>
        <taxon>Pezizomycotina</taxon>
        <taxon>Eurotiomycetes</taxon>
        <taxon>Eurotiomycetidae</taxon>
        <taxon>Eurotiales</taxon>
        <taxon>Aspergillaceae</taxon>
        <taxon>Aspergillus</taxon>
        <taxon>Aspergillus subgen. Circumdati</taxon>
    </lineage>
</organism>
<dbReference type="AlphaFoldDB" id="A0A5N5WVN2"/>
<evidence type="ECO:0000256" key="1">
    <source>
        <dbReference type="SAM" id="MobiDB-lite"/>
    </source>
</evidence>
<evidence type="ECO:0000256" key="2">
    <source>
        <dbReference type="SAM" id="Phobius"/>
    </source>
</evidence>